<comment type="subcellular location">
    <subcellularLocation>
        <location evidence="1">Cell membrane</location>
        <topology evidence="1">Multi-pass membrane protein</topology>
    </subcellularLocation>
</comment>
<feature type="transmembrane region" description="Helical" evidence="7">
    <location>
        <begin position="331"/>
        <end position="349"/>
    </location>
</feature>
<proteinExistence type="predicted"/>
<organism evidence="9 10">
    <name type="scientific">Rothia terrae</name>
    <dbReference type="NCBI Taxonomy" id="396015"/>
    <lineage>
        <taxon>Bacteria</taxon>
        <taxon>Bacillati</taxon>
        <taxon>Actinomycetota</taxon>
        <taxon>Actinomycetes</taxon>
        <taxon>Micrococcales</taxon>
        <taxon>Micrococcaceae</taxon>
        <taxon>Rothia</taxon>
    </lineage>
</organism>
<dbReference type="SUPFAM" id="SSF82866">
    <property type="entry name" value="Multidrug efflux transporter AcrB transmembrane domain"/>
    <property type="match status" value="2"/>
</dbReference>
<gene>
    <name evidence="9" type="ORF">IDM49_02350</name>
</gene>
<feature type="transmembrane region" description="Helical" evidence="7">
    <location>
        <begin position="405"/>
        <end position="428"/>
    </location>
</feature>
<accession>A0A7H2BGK7</accession>
<dbReference type="KEGG" id="rter:IDM49_02350"/>
<feature type="domain" description="SSD" evidence="8">
    <location>
        <begin position="292"/>
        <end position="427"/>
    </location>
</feature>
<evidence type="ECO:0000256" key="1">
    <source>
        <dbReference type="ARBA" id="ARBA00004651"/>
    </source>
</evidence>
<dbReference type="GO" id="GO:0005886">
    <property type="term" value="C:plasma membrane"/>
    <property type="evidence" value="ECO:0007669"/>
    <property type="project" value="UniProtKB-SubCell"/>
</dbReference>
<feature type="transmembrane region" description="Helical" evidence="7">
    <location>
        <begin position="778"/>
        <end position="808"/>
    </location>
</feature>
<dbReference type="Pfam" id="PF03176">
    <property type="entry name" value="MMPL"/>
    <property type="match status" value="2"/>
</dbReference>
<evidence type="ECO:0000259" key="8">
    <source>
        <dbReference type="PROSITE" id="PS50156"/>
    </source>
</evidence>
<dbReference type="PANTHER" id="PTHR33406">
    <property type="entry name" value="MEMBRANE PROTEIN MJ1562-RELATED"/>
    <property type="match status" value="1"/>
</dbReference>
<keyword evidence="2" id="KW-1003">Cell membrane</keyword>
<evidence type="ECO:0000256" key="5">
    <source>
        <dbReference type="ARBA" id="ARBA00023136"/>
    </source>
</evidence>
<feature type="transmembrane region" description="Helical" evidence="7">
    <location>
        <begin position="752"/>
        <end position="772"/>
    </location>
</feature>
<feature type="region of interest" description="Disordered" evidence="6">
    <location>
        <begin position="66"/>
        <end position="158"/>
    </location>
</feature>
<evidence type="ECO:0000313" key="10">
    <source>
        <dbReference type="Proteomes" id="UP000516404"/>
    </source>
</evidence>
<feature type="transmembrane region" description="Helical" evidence="7">
    <location>
        <begin position="476"/>
        <end position="497"/>
    </location>
</feature>
<feature type="compositionally biased region" description="Basic and acidic residues" evidence="6">
    <location>
        <begin position="134"/>
        <end position="158"/>
    </location>
</feature>
<dbReference type="EMBL" id="CP061539">
    <property type="protein sequence ID" value="QNV38803.1"/>
    <property type="molecule type" value="Genomic_DNA"/>
</dbReference>
<dbReference type="PANTHER" id="PTHR33406:SF13">
    <property type="entry name" value="MEMBRANE PROTEIN YDFJ"/>
    <property type="match status" value="1"/>
</dbReference>
<evidence type="ECO:0000256" key="2">
    <source>
        <dbReference type="ARBA" id="ARBA00022475"/>
    </source>
</evidence>
<evidence type="ECO:0000313" key="9">
    <source>
        <dbReference type="EMBL" id="QNV38803.1"/>
    </source>
</evidence>
<dbReference type="PROSITE" id="PS50156">
    <property type="entry name" value="SSD"/>
    <property type="match status" value="1"/>
</dbReference>
<feature type="region of interest" description="Disordered" evidence="6">
    <location>
        <begin position="1"/>
        <end position="23"/>
    </location>
</feature>
<dbReference type="Gene3D" id="1.20.1640.10">
    <property type="entry name" value="Multidrug efflux transporter AcrB transmembrane domain"/>
    <property type="match status" value="2"/>
</dbReference>
<dbReference type="Proteomes" id="UP000516404">
    <property type="component" value="Chromosome"/>
</dbReference>
<name>A0A7H2BGK7_9MICC</name>
<protein>
    <submittedName>
        <fullName evidence="9">MMPL family transporter</fullName>
    </submittedName>
</protein>
<keyword evidence="3 7" id="KW-0812">Transmembrane</keyword>
<dbReference type="InterPro" id="IPR004869">
    <property type="entry name" value="MMPL_dom"/>
</dbReference>
<keyword evidence="4 7" id="KW-1133">Transmembrane helix</keyword>
<dbReference type="Gene3D" id="1.10.287.620">
    <property type="entry name" value="Helix Hairpins"/>
    <property type="match status" value="1"/>
</dbReference>
<reference evidence="9 10" key="1">
    <citation type="submission" date="2020-09" db="EMBL/GenBank/DDBJ databases">
        <title>Investigation of environmental microbes.</title>
        <authorList>
            <person name="Ou Y."/>
            <person name="Kang Q."/>
        </authorList>
    </citation>
    <scope>NUCLEOTIDE SEQUENCE [LARGE SCALE GENOMIC DNA]</scope>
    <source>
        <strain evidence="9 10">KJZ-14</strain>
    </source>
</reference>
<feature type="transmembrane region" description="Helical" evidence="7">
    <location>
        <begin position="370"/>
        <end position="399"/>
    </location>
</feature>
<dbReference type="InterPro" id="IPR000731">
    <property type="entry name" value="SSD"/>
</dbReference>
<feature type="compositionally biased region" description="Basic and acidic residues" evidence="6">
    <location>
        <begin position="1"/>
        <end position="12"/>
    </location>
</feature>
<feature type="transmembrane region" description="Helical" evidence="7">
    <location>
        <begin position="704"/>
        <end position="731"/>
    </location>
</feature>
<dbReference type="InterPro" id="IPR050545">
    <property type="entry name" value="Mycobact_MmpL"/>
</dbReference>
<keyword evidence="5 7" id="KW-0472">Membrane</keyword>
<keyword evidence="10" id="KW-1185">Reference proteome</keyword>
<feature type="transmembrane region" description="Helical" evidence="7">
    <location>
        <begin position="640"/>
        <end position="659"/>
    </location>
</feature>
<feature type="compositionally biased region" description="Basic and acidic residues" evidence="6">
    <location>
        <begin position="66"/>
        <end position="99"/>
    </location>
</feature>
<evidence type="ECO:0000256" key="3">
    <source>
        <dbReference type="ARBA" id="ARBA00022692"/>
    </source>
</evidence>
<evidence type="ECO:0000256" key="7">
    <source>
        <dbReference type="SAM" id="Phobius"/>
    </source>
</evidence>
<sequence length="869" mass="93123">MEDGQAKIDQGRTETANGEKQLDEAQAKIDETRAKFEAGEAPQEAWDEFNKNQDELNKNRDELNQKQDELDAKKQELEDGKTQLEDAQRQADEGRKQLEEANAPQEAYAEVDATQQEIDAKRAELEAGQQQIDDGQKQLDEGKQKLDDGQKQLDQAREQLENFVPTEEQWAELDAGQTEIDQNREKLEAGKTELDNGQKEIDRNKALMDMSSDAVMVNDDSSTGVVGVTFDAKVGSVPAETLSDARSSFDTLSDAGLKVSYDQNMEEQMPNMKPTGEIIGILIALIILVIMLGSMVAAGLPILMAIVGVGAATLGTLALSGAVEMTSTTPTLGTMLGLAVGIDYTLFILNRHRNNLAKGMPMRKSIAMAVGTSGSAVVFAGITVIIALLALNVVGIPFLSVMGNAAAFAVFMAVAVAITLGPAVLSLAGRRIVSKKRWAEIQRHNADRENYTAAELEEAHVAAQAREEKPTGWLKFILKSPIATILASIALLGLVAVPVASMRLGLPDATSESQDSTAYTSYVTLADEFGEGVNGPIVAAADLPDGTTAEQAKDLQVSVAQELAQQPNVDAVIPAKIADDNSMLLYQITPTEGPNAESTTELVHNLRDLKVSSDNGDITFGVTGQTAMAVDISENLFKVLPIYVGIVMGLSLIVLILVFRSILVPLTATIGFLFSLLASLGAATAIFQWGWMGSLFGVHTPGPILAFLPILAVGILFGLAMDYQVFLVSGMREAYAHGRDAKKSVIIGFNHNSKVVVAAALIMTGVFLGFVFSGEAMIASIGFALAAGVLFDAFIVRMTLIPALMYLLGKKAWWFPKWLDKIIPDLDVEGTKLEEEAEHENAADATYPAGGKHLTGESATDEPNGSVRA</sequence>
<feature type="transmembrane region" description="Helical" evidence="7">
    <location>
        <begin position="671"/>
        <end position="692"/>
    </location>
</feature>
<feature type="region of interest" description="Disordered" evidence="6">
    <location>
        <begin position="834"/>
        <end position="869"/>
    </location>
</feature>
<dbReference type="AlphaFoldDB" id="A0A7H2BGK7"/>
<evidence type="ECO:0000256" key="6">
    <source>
        <dbReference type="SAM" id="MobiDB-lite"/>
    </source>
</evidence>
<evidence type="ECO:0000256" key="4">
    <source>
        <dbReference type="ARBA" id="ARBA00022989"/>
    </source>
</evidence>
<feature type="transmembrane region" description="Helical" evidence="7">
    <location>
        <begin position="278"/>
        <end position="311"/>
    </location>
</feature>